<comment type="caution">
    <text evidence="2">The sequence shown here is derived from an EMBL/GenBank/DDBJ whole genome shotgun (WGS) entry which is preliminary data.</text>
</comment>
<proteinExistence type="predicted"/>
<dbReference type="InterPro" id="IPR043502">
    <property type="entry name" value="DNA/RNA_pol_sf"/>
</dbReference>
<dbReference type="CDD" id="cd01647">
    <property type="entry name" value="RT_LTR"/>
    <property type="match status" value="1"/>
</dbReference>
<dbReference type="SUPFAM" id="SSF56672">
    <property type="entry name" value="DNA/RNA polymerases"/>
    <property type="match status" value="1"/>
</dbReference>
<keyword evidence="3" id="KW-1185">Reference proteome</keyword>
<dbReference type="Gene3D" id="3.30.70.270">
    <property type="match status" value="1"/>
</dbReference>
<evidence type="ECO:0000259" key="1">
    <source>
        <dbReference type="PROSITE" id="PS50878"/>
    </source>
</evidence>
<dbReference type="PANTHER" id="PTHR37984:SF5">
    <property type="entry name" value="PROTEIN NYNRIN-LIKE"/>
    <property type="match status" value="1"/>
</dbReference>
<dbReference type="InterPro" id="IPR043128">
    <property type="entry name" value="Rev_trsase/Diguanyl_cyclase"/>
</dbReference>
<evidence type="ECO:0000313" key="2">
    <source>
        <dbReference type="EMBL" id="CAK1599909.1"/>
    </source>
</evidence>
<dbReference type="Pfam" id="PF00078">
    <property type="entry name" value="RVT_1"/>
    <property type="match status" value="1"/>
</dbReference>
<gene>
    <name evidence="2" type="ORF">PARMNEM_LOCUS18728</name>
</gene>
<dbReference type="GO" id="GO:0071897">
    <property type="term" value="P:DNA biosynthetic process"/>
    <property type="evidence" value="ECO:0007669"/>
    <property type="project" value="UniProtKB-ARBA"/>
</dbReference>
<dbReference type="EMBL" id="CAVLGL010000115">
    <property type="protein sequence ID" value="CAK1599909.1"/>
    <property type="molecule type" value="Genomic_DNA"/>
</dbReference>
<organism evidence="2 3">
    <name type="scientific">Parnassius mnemosyne</name>
    <name type="common">clouded apollo</name>
    <dbReference type="NCBI Taxonomy" id="213953"/>
    <lineage>
        <taxon>Eukaryota</taxon>
        <taxon>Metazoa</taxon>
        <taxon>Ecdysozoa</taxon>
        <taxon>Arthropoda</taxon>
        <taxon>Hexapoda</taxon>
        <taxon>Insecta</taxon>
        <taxon>Pterygota</taxon>
        <taxon>Neoptera</taxon>
        <taxon>Endopterygota</taxon>
        <taxon>Lepidoptera</taxon>
        <taxon>Glossata</taxon>
        <taxon>Ditrysia</taxon>
        <taxon>Papilionoidea</taxon>
        <taxon>Papilionidae</taxon>
        <taxon>Parnassiinae</taxon>
        <taxon>Parnassini</taxon>
        <taxon>Parnassius</taxon>
        <taxon>Driopa</taxon>
    </lineage>
</organism>
<dbReference type="AlphaFoldDB" id="A0AAV1LY16"/>
<evidence type="ECO:0000313" key="3">
    <source>
        <dbReference type="Proteomes" id="UP001314205"/>
    </source>
</evidence>
<name>A0AAV1LY16_9NEOP</name>
<protein>
    <recommendedName>
        <fullName evidence="1">Reverse transcriptase domain-containing protein</fullName>
    </recommendedName>
</protein>
<dbReference type="PROSITE" id="PS50878">
    <property type="entry name" value="RT_POL"/>
    <property type="match status" value="1"/>
</dbReference>
<dbReference type="InterPro" id="IPR050951">
    <property type="entry name" value="Retrovirus_Pol_polyprotein"/>
</dbReference>
<reference evidence="2 3" key="1">
    <citation type="submission" date="2023-11" db="EMBL/GenBank/DDBJ databases">
        <authorList>
            <person name="Hedman E."/>
            <person name="Englund M."/>
            <person name="Stromberg M."/>
            <person name="Nyberg Akerstrom W."/>
            <person name="Nylinder S."/>
            <person name="Jareborg N."/>
            <person name="Kallberg Y."/>
            <person name="Kronander E."/>
        </authorList>
    </citation>
    <scope>NUCLEOTIDE SEQUENCE [LARGE SCALE GENOMIC DNA]</scope>
</reference>
<dbReference type="PANTHER" id="PTHR37984">
    <property type="entry name" value="PROTEIN CBG26694"/>
    <property type="match status" value="1"/>
</dbReference>
<accession>A0AAV1LY16</accession>
<sequence>MGFTNVPIIKENGELRLCVDRYEMYERRYIARKPAPAYYGPFLPKMKKAKYFNKLDIKNAFHQVEIHSESRHIKTFITPKRLYRYKRIMLGITCASGIVQKIIERMLINCEGVVNFIDDILVFGNSEEEHDA</sequence>
<feature type="domain" description="Reverse transcriptase" evidence="1">
    <location>
        <begin position="1"/>
        <end position="132"/>
    </location>
</feature>
<dbReference type="Gene3D" id="3.10.10.10">
    <property type="entry name" value="HIV Type 1 Reverse Transcriptase, subunit A, domain 1"/>
    <property type="match status" value="1"/>
</dbReference>
<dbReference type="Proteomes" id="UP001314205">
    <property type="component" value="Unassembled WGS sequence"/>
</dbReference>
<dbReference type="InterPro" id="IPR000477">
    <property type="entry name" value="RT_dom"/>
</dbReference>